<organism evidence="2 3">
    <name type="scientific">Postechiella marina</name>
    <dbReference type="NCBI Taxonomy" id="943941"/>
    <lineage>
        <taxon>Bacteria</taxon>
        <taxon>Pseudomonadati</taxon>
        <taxon>Bacteroidota</taxon>
        <taxon>Flavobacteriia</taxon>
        <taxon>Flavobacteriales</taxon>
        <taxon>Flavobacteriaceae</taxon>
        <taxon>Postechiella</taxon>
    </lineage>
</organism>
<dbReference type="InterPro" id="IPR008979">
    <property type="entry name" value="Galactose-bd-like_sf"/>
</dbReference>
<dbReference type="Gene3D" id="2.60.120.260">
    <property type="entry name" value="Galactose-binding domain-like"/>
    <property type="match status" value="2"/>
</dbReference>
<keyword evidence="3" id="KW-1185">Reference proteome</keyword>
<evidence type="ECO:0008006" key="4">
    <source>
        <dbReference type="Google" id="ProtNLM"/>
    </source>
</evidence>
<accession>A0ABP8CEE1</accession>
<reference evidence="3" key="1">
    <citation type="journal article" date="2019" name="Int. J. Syst. Evol. Microbiol.">
        <title>The Global Catalogue of Microorganisms (GCM) 10K type strain sequencing project: providing services to taxonomists for standard genome sequencing and annotation.</title>
        <authorList>
            <consortium name="The Broad Institute Genomics Platform"/>
            <consortium name="The Broad Institute Genome Sequencing Center for Infectious Disease"/>
            <person name="Wu L."/>
            <person name="Ma J."/>
        </authorList>
    </citation>
    <scope>NUCLEOTIDE SEQUENCE [LARGE SCALE GENOMIC DNA]</scope>
    <source>
        <strain evidence="3">JCM 17630</strain>
    </source>
</reference>
<dbReference type="RefSeq" id="WP_344788952.1">
    <property type="nucleotide sequence ID" value="NZ_BAABCA010000006.1"/>
</dbReference>
<evidence type="ECO:0000313" key="3">
    <source>
        <dbReference type="Proteomes" id="UP001501496"/>
    </source>
</evidence>
<dbReference type="InterPro" id="IPR013783">
    <property type="entry name" value="Ig-like_fold"/>
</dbReference>
<protein>
    <recommendedName>
        <fullName evidence="4">PKD domain-containing protein</fullName>
    </recommendedName>
</protein>
<proteinExistence type="predicted"/>
<dbReference type="SUPFAM" id="SSF49299">
    <property type="entry name" value="PKD domain"/>
    <property type="match status" value="1"/>
</dbReference>
<feature type="signal peptide" evidence="1">
    <location>
        <begin position="1"/>
        <end position="21"/>
    </location>
</feature>
<dbReference type="SUPFAM" id="SSF49785">
    <property type="entry name" value="Galactose-binding domain-like"/>
    <property type="match status" value="1"/>
</dbReference>
<dbReference type="Gene3D" id="2.60.120.430">
    <property type="entry name" value="Galactose-binding lectin"/>
    <property type="match status" value="1"/>
</dbReference>
<gene>
    <name evidence="2" type="ORF">GCM10022291_28240</name>
</gene>
<dbReference type="InterPro" id="IPR035986">
    <property type="entry name" value="PKD_dom_sf"/>
</dbReference>
<evidence type="ECO:0000256" key="1">
    <source>
        <dbReference type="SAM" id="SignalP"/>
    </source>
</evidence>
<comment type="caution">
    <text evidence="2">The sequence shown here is derived from an EMBL/GenBank/DDBJ whole genome shotgun (WGS) entry which is preliminary data.</text>
</comment>
<dbReference type="PROSITE" id="PS51257">
    <property type="entry name" value="PROKAR_LIPOPROTEIN"/>
    <property type="match status" value="1"/>
</dbReference>
<name>A0ABP8CEE1_9FLAO</name>
<dbReference type="EMBL" id="BAABCA010000006">
    <property type="protein sequence ID" value="GAA4238297.1"/>
    <property type="molecule type" value="Genomic_DNA"/>
</dbReference>
<feature type="chain" id="PRO_5046217944" description="PKD domain-containing protein" evidence="1">
    <location>
        <begin position="22"/>
        <end position="679"/>
    </location>
</feature>
<keyword evidence="1" id="KW-0732">Signal</keyword>
<dbReference type="Proteomes" id="UP001501496">
    <property type="component" value="Unassembled WGS sequence"/>
</dbReference>
<dbReference type="Gene3D" id="2.60.40.10">
    <property type="entry name" value="Immunoglobulins"/>
    <property type="match status" value="1"/>
</dbReference>
<evidence type="ECO:0000313" key="2">
    <source>
        <dbReference type="EMBL" id="GAA4238297.1"/>
    </source>
</evidence>
<sequence length="679" mass="73266">MKFIKYAFSLCLFTLIAISCADDDNIDFVENITAPSNVSAAVSVTQDNTGLVTITPLGEGAVSYAINFGDGSEEVSGITPGNGEEHVYEEGSYDATITAVSLNGLTTTVTQTVLVSFKAPENLVVTIENDAAISKQVNLTAVADYATMYEVYFGESADETPIEFNIDEVVSYQYEEAGTYTVRVVAKSAAIETTEYNVEFEVTAILQPLTGAPIPFRAQADVISIYSDAYANPDPIDYYPNWGQTTTYTQIAVDGDNMIQYGDITYQGIDFNSVPVDASVMQFIHVDVWTANADFNTKMSPISAGPNETAITLELQQDQWTSFDIPLSTFTDQNAAVDFSNIIQFKFEGAPSGAGTIFIDNLYFYKESPTAVSGVLPLTFESDFSLDQFDGGGTAVVANPDTNGNTSSSVLELIKNAGQPWAGSKITIDTPFDFSSSTTVTAKVWSPRAGLNLLMKFEDVTPWPNTQATAEITATTTLANQWETLTFDFAGVDMGIDYLNMVLIMDNGTQGDGTSNYTIYVDDISSNPMLDFEPDYALDQFDGGGTAVISNPDTNGNTSANVLELIKNAGQPWAGSKITVPSPLDFNAGTTITAKVWSPRAGLNLLMKFEDATAWPNTQATAEITATTTLANQWETLTFNFIGVNMDIDYTNIVLIMDNGTQGDGTANYTIYADDIAQN</sequence>